<dbReference type="AlphaFoldDB" id="A0AAF0Y839"/>
<evidence type="ECO:0000313" key="2">
    <source>
        <dbReference type="Proteomes" id="UP000827549"/>
    </source>
</evidence>
<evidence type="ECO:0008006" key="3">
    <source>
        <dbReference type="Google" id="ProtNLM"/>
    </source>
</evidence>
<dbReference type="RefSeq" id="XP_062627837.1">
    <property type="nucleotide sequence ID" value="XM_062771855.1"/>
</dbReference>
<evidence type="ECO:0000313" key="1">
    <source>
        <dbReference type="EMBL" id="WOO81805.1"/>
    </source>
</evidence>
<gene>
    <name evidence="1" type="ORF">LOC62_04G005326</name>
</gene>
<name>A0AAF0Y839_9TREE</name>
<organism evidence="1 2">
    <name type="scientific">Vanrija pseudolonga</name>
    <dbReference type="NCBI Taxonomy" id="143232"/>
    <lineage>
        <taxon>Eukaryota</taxon>
        <taxon>Fungi</taxon>
        <taxon>Dikarya</taxon>
        <taxon>Basidiomycota</taxon>
        <taxon>Agaricomycotina</taxon>
        <taxon>Tremellomycetes</taxon>
        <taxon>Trichosporonales</taxon>
        <taxon>Trichosporonaceae</taxon>
        <taxon>Vanrija</taxon>
    </lineage>
</organism>
<sequence length="315" mass="35131">MTDSTLDYAAYPHLVEAIVSYASLTALVSLRATCRALHALVDARLFTHAQLHDFPNTSDDWSSAVTYGLTLPLRSTIPHTSRMPHLPRAAAAVSTLDVCFELVPPVVAKRFTSLRTLRRRLNCVAHFDDPFLRVETAVYFITVPAQYIVVARLPRSLDRLVLHIKHEGTGSPARGFRLVSNEHNIQQFEFVIWPSPRTPPAVWFFQAMFETVDSGRANGTGSDFSITLAGLEKVYPSLWEGSPDLDHAADAEGVKRAIRDCLHTALDLGHVTRSNQSAFIVDAICDRLRVLTLEEWQSELGDRLELEGTWMEPGV</sequence>
<proteinExistence type="predicted"/>
<dbReference type="EMBL" id="CP086717">
    <property type="protein sequence ID" value="WOO81805.1"/>
    <property type="molecule type" value="Genomic_DNA"/>
</dbReference>
<accession>A0AAF0Y839</accession>
<dbReference type="GeneID" id="87808555"/>
<dbReference type="Proteomes" id="UP000827549">
    <property type="component" value="Chromosome 4"/>
</dbReference>
<reference evidence="1" key="1">
    <citation type="submission" date="2023-10" db="EMBL/GenBank/DDBJ databases">
        <authorList>
            <person name="Noh H."/>
        </authorList>
    </citation>
    <scope>NUCLEOTIDE SEQUENCE</scope>
    <source>
        <strain evidence="1">DUCC4014</strain>
    </source>
</reference>
<keyword evidence="2" id="KW-1185">Reference proteome</keyword>
<protein>
    <recommendedName>
        <fullName evidence="3">F-box domain-containing protein</fullName>
    </recommendedName>
</protein>